<name>A0E5E8_PARTE</name>
<evidence type="ECO:0000313" key="1">
    <source>
        <dbReference type="EMBL" id="CAK90515.1"/>
    </source>
</evidence>
<proteinExistence type="predicted"/>
<dbReference type="HOGENOM" id="CLU_1762344_0_0_1"/>
<evidence type="ECO:0000313" key="2">
    <source>
        <dbReference type="Proteomes" id="UP000000600"/>
    </source>
</evidence>
<organism evidence="1 2">
    <name type="scientific">Paramecium tetraurelia</name>
    <dbReference type="NCBI Taxonomy" id="5888"/>
    <lineage>
        <taxon>Eukaryota</taxon>
        <taxon>Sar</taxon>
        <taxon>Alveolata</taxon>
        <taxon>Ciliophora</taxon>
        <taxon>Intramacronucleata</taxon>
        <taxon>Oligohymenophorea</taxon>
        <taxon>Peniculida</taxon>
        <taxon>Parameciidae</taxon>
        <taxon>Paramecium</taxon>
    </lineage>
</organism>
<accession>A0E5E8</accession>
<reference evidence="1 2" key="1">
    <citation type="journal article" date="2006" name="Nature">
        <title>Global trends of whole-genome duplications revealed by the ciliate Paramecium tetraurelia.</title>
        <authorList>
            <consortium name="Genoscope"/>
            <person name="Aury J.-M."/>
            <person name="Jaillon O."/>
            <person name="Duret L."/>
            <person name="Noel B."/>
            <person name="Jubin C."/>
            <person name="Porcel B.M."/>
            <person name="Segurens B."/>
            <person name="Daubin V."/>
            <person name="Anthouard V."/>
            <person name="Aiach N."/>
            <person name="Arnaiz O."/>
            <person name="Billaut A."/>
            <person name="Beisson J."/>
            <person name="Blanc I."/>
            <person name="Bouhouche K."/>
            <person name="Camara F."/>
            <person name="Duharcourt S."/>
            <person name="Guigo R."/>
            <person name="Gogendeau D."/>
            <person name="Katinka M."/>
            <person name="Keller A.-M."/>
            <person name="Kissmehl R."/>
            <person name="Klotz C."/>
            <person name="Koll F."/>
            <person name="Le Moue A."/>
            <person name="Lepere C."/>
            <person name="Malinsky S."/>
            <person name="Nowacki M."/>
            <person name="Nowak J.K."/>
            <person name="Plattner H."/>
            <person name="Poulain J."/>
            <person name="Ruiz F."/>
            <person name="Serrano V."/>
            <person name="Zagulski M."/>
            <person name="Dessen P."/>
            <person name="Betermier M."/>
            <person name="Weissenbach J."/>
            <person name="Scarpelli C."/>
            <person name="Schachter V."/>
            <person name="Sperling L."/>
            <person name="Meyer E."/>
            <person name="Cohen J."/>
            <person name="Wincker P."/>
        </authorList>
    </citation>
    <scope>NUCLEOTIDE SEQUENCE [LARGE SCALE GENOMIC DNA]</scope>
    <source>
        <strain evidence="1 2">Stock d4-2</strain>
    </source>
</reference>
<protein>
    <submittedName>
        <fullName evidence="1">Uncharacterized protein</fullName>
    </submittedName>
</protein>
<dbReference type="OrthoDB" id="313683at2759"/>
<dbReference type="EMBL" id="CT868660">
    <property type="protein sequence ID" value="CAK90515.1"/>
    <property type="molecule type" value="Genomic_DNA"/>
</dbReference>
<dbReference type="AlphaFoldDB" id="A0E5E8"/>
<gene>
    <name evidence="1" type="ORF">GSPATT00003376001</name>
</gene>
<dbReference type="KEGG" id="ptm:GSPATT00003376001"/>
<sequence>MRTKFHTLSIPTKVSIWQSEFSDEQKCKKQNNTYSRSKLDDFINEKPDRLKTISDLKMSQIINHKRKLAQPANIAWMYTYKSQQKLHKQSFMNEYLKSIIEENKLKPSLEQLSHPRNPFINHKDFINDKYVQRKKLFRKPQKLTQTLQ</sequence>
<dbReference type="GeneID" id="5043721"/>
<dbReference type="OMA" id="CKKQNNT"/>
<dbReference type="RefSeq" id="XP_001457912.1">
    <property type="nucleotide sequence ID" value="XM_001457875.1"/>
</dbReference>
<dbReference type="InParanoid" id="A0E5E8"/>
<dbReference type="Proteomes" id="UP000000600">
    <property type="component" value="Unassembled WGS sequence"/>
</dbReference>
<keyword evidence="2" id="KW-1185">Reference proteome</keyword>